<reference evidence="2 3" key="1">
    <citation type="submission" date="2024-02" db="EMBL/GenBank/DDBJ databases">
        <authorList>
            <person name="Daric V."/>
            <person name="Darras S."/>
        </authorList>
    </citation>
    <scope>NUCLEOTIDE SEQUENCE [LARGE SCALE GENOMIC DNA]</scope>
</reference>
<gene>
    <name evidence="2" type="ORF">CVLEPA_LOCUS5939</name>
</gene>
<sequence>MRDAGETKPSLLIKKKQMRRRSRSIGANPLPLQPTTDRSHLLQATIATHNEKTGVTNEAWVEIIEVMDSVD</sequence>
<proteinExistence type="predicted"/>
<feature type="compositionally biased region" description="Basic residues" evidence="1">
    <location>
        <begin position="13"/>
        <end position="23"/>
    </location>
</feature>
<evidence type="ECO:0000313" key="3">
    <source>
        <dbReference type="Proteomes" id="UP001642483"/>
    </source>
</evidence>
<name>A0ABP0F9T7_CLALP</name>
<evidence type="ECO:0000256" key="1">
    <source>
        <dbReference type="SAM" id="MobiDB-lite"/>
    </source>
</evidence>
<dbReference type="Proteomes" id="UP001642483">
    <property type="component" value="Unassembled WGS sequence"/>
</dbReference>
<feature type="region of interest" description="Disordered" evidence="1">
    <location>
        <begin position="1"/>
        <end position="37"/>
    </location>
</feature>
<accession>A0ABP0F9T7</accession>
<protein>
    <submittedName>
        <fullName evidence="2">Uncharacterized protein</fullName>
    </submittedName>
</protein>
<dbReference type="EMBL" id="CAWYQH010000035">
    <property type="protein sequence ID" value="CAK8676469.1"/>
    <property type="molecule type" value="Genomic_DNA"/>
</dbReference>
<evidence type="ECO:0000313" key="2">
    <source>
        <dbReference type="EMBL" id="CAK8676469.1"/>
    </source>
</evidence>
<keyword evidence="3" id="KW-1185">Reference proteome</keyword>
<comment type="caution">
    <text evidence="2">The sequence shown here is derived from an EMBL/GenBank/DDBJ whole genome shotgun (WGS) entry which is preliminary data.</text>
</comment>
<organism evidence="2 3">
    <name type="scientific">Clavelina lepadiformis</name>
    <name type="common">Light-bulb sea squirt</name>
    <name type="synonym">Ascidia lepadiformis</name>
    <dbReference type="NCBI Taxonomy" id="159417"/>
    <lineage>
        <taxon>Eukaryota</taxon>
        <taxon>Metazoa</taxon>
        <taxon>Chordata</taxon>
        <taxon>Tunicata</taxon>
        <taxon>Ascidiacea</taxon>
        <taxon>Aplousobranchia</taxon>
        <taxon>Clavelinidae</taxon>
        <taxon>Clavelina</taxon>
    </lineage>
</organism>